<comment type="caution">
    <text evidence="1">The sequence shown here is derived from an EMBL/GenBank/DDBJ whole genome shotgun (WGS) entry which is preliminary data.</text>
</comment>
<accession>A0A2P4Q7N1</accession>
<organism evidence="1 2">
    <name type="scientific">Rhizophagus irregularis (strain DAOM 181602 / DAOM 197198 / MUCL 43194)</name>
    <name type="common">Arbuscular mycorrhizal fungus</name>
    <name type="synonym">Glomus intraradices</name>
    <dbReference type="NCBI Taxonomy" id="747089"/>
    <lineage>
        <taxon>Eukaryota</taxon>
        <taxon>Fungi</taxon>
        <taxon>Fungi incertae sedis</taxon>
        <taxon>Mucoromycota</taxon>
        <taxon>Glomeromycotina</taxon>
        <taxon>Glomeromycetes</taxon>
        <taxon>Glomerales</taxon>
        <taxon>Glomeraceae</taxon>
        <taxon>Rhizophagus</taxon>
    </lineage>
</organism>
<protein>
    <submittedName>
        <fullName evidence="1">Uncharacterized protein</fullName>
    </submittedName>
</protein>
<sequence>MKYETDERDKSKRQTYLIIECVKGKIKVLEKGYKHIEYLVSLVLRNREKNEIRINAKFKVTKEDEFKILIRCIIIGILLIEKGSDILLGIDEKVRRYFMKNLSNRKRIDEEYCIEMLAIEKFLKEEDLKLDILKHSELENIKEEKGKIRKLLELMKKENFETYEINVMDEALTINEFNLFWKYQKDRNEVELEEMLYEAIAEYEEILISDDKKEEVEILRDININFMKQCYSRIWELLRGVYNRKFDEISKKKEYKNVIEHLWSFCYDKYRTRIWVKRCDEVAEIEKDRGIDLKKEKKNRGGR</sequence>
<gene>
    <name evidence="1" type="ORF">GLOIN_2v1772265</name>
</gene>
<name>A0A2P4Q7N1_RHIID</name>
<reference evidence="1 2" key="1">
    <citation type="journal article" date="2013" name="Proc. Natl. Acad. Sci. U.S.A.">
        <title>Genome of an arbuscular mycorrhizal fungus provides insight into the oldest plant symbiosis.</title>
        <authorList>
            <person name="Tisserant E."/>
            <person name="Malbreil M."/>
            <person name="Kuo A."/>
            <person name="Kohler A."/>
            <person name="Symeonidi A."/>
            <person name="Balestrini R."/>
            <person name="Charron P."/>
            <person name="Duensing N."/>
            <person name="Frei Dit Frey N."/>
            <person name="Gianinazzi-Pearson V."/>
            <person name="Gilbert L.B."/>
            <person name="Handa Y."/>
            <person name="Herr J.R."/>
            <person name="Hijri M."/>
            <person name="Koul R."/>
            <person name="Kawaguchi M."/>
            <person name="Krajinski F."/>
            <person name="Lammers P.J."/>
            <person name="Masclaux F.G."/>
            <person name="Murat C."/>
            <person name="Morin E."/>
            <person name="Ndikumana S."/>
            <person name="Pagni M."/>
            <person name="Petitpierre D."/>
            <person name="Requena N."/>
            <person name="Rosikiewicz P."/>
            <person name="Riley R."/>
            <person name="Saito K."/>
            <person name="San Clemente H."/>
            <person name="Shapiro H."/>
            <person name="van Tuinen D."/>
            <person name="Becard G."/>
            <person name="Bonfante P."/>
            <person name="Paszkowski U."/>
            <person name="Shachar-Hill Y.Y."/>
            <person name="Tuskan G.A."/>
            <person name="Young P.W."/>
            <person name="Sanders I.R."/>
            <person name="Henrissat B."/>
            <person name="Rensing S.A."/>
            <person name="Grigoriev I.V."/>
            <person name="Corradi N."/>
            <person name="Roux C."/>
            <person name="Martin F."/>
        </authorList>
    </citation>
    <scope>NUCLEOTIDE SEQUENCE [LARGE SCALE GENOMIC DNA]</scope>
    <source>
        <strain evidence="1 2">DAOM 197198</strain>
    </source>
</reference>
<reference evidence="1 2" key="2">
    <citation type="journal article" date="2018" name="New Phytol.">
        <title>High intraspecific genome diversity in the model arbuscular mycorrhizal symbiont Rhizophagus irregularis.</title>
        <authorList>
            <person name="Chen E.C.H."/>
            <person name="Morin E."/>
            <person name="Beaudet D."/>
            <person name="Noel J."/>
            <person name="Yildirir G."/>
            <person name="Ndikumana S."/>
            <person name="Charron P."/>
            <person name="St-Onge C."/>
            <person name="Giorgi J."/>
            <person name="Kruger M."/>
            <person name="Marton T."/>
            <person name="Ropars J."/>
            <person name="Grigoriev I.V."/>
            <person name="Hainaut M."/>
            <person name="Henrissat B."/>
            <person name="Roux C."/>
            <person name="Martin F."/>
            <person name="Corradi N."/>
        </authorList>
    </citation>
    <scope>NUCLEOTIDE SEQUENCE [LARGE SCALE GENOMIC DNA]</scope>
    <source>
        <strain evidence="1 2">DAOM 197198</strain>
    </source>
</reference>
<proteinExistence type="predicted"/>
<keyword evidence="2" id="KW-1185">Reference proteome</keyword>
<dbReference type="AlphaFoldDB" id="A0A2P4Q7N1"/>
<dbReference type="VEuPathDB" id="FungiDB:RhiirFUN_022359"/>
<dbReference type="Proteomes" id="UP000018888">
    <property type="component" value="Unassembled WGS sequence"/>
</dbReference>
<dbReference type="EMBL" id="AUPC02000081">
    <property type="protein sequence ID" value="POG73608.1"/>
    <property type="molecule type" value="Genomic_DNA"/>
</dbReference>
<evidence type="ECO:0000313" key="2">
    <source>
        <dbReference type="Proteomes" id="UP000018888"/>
    </source>
</evidence>
<evidence type="ECO:0000313" key="1">
    <source>
        <dbReference type="EMBL" id="POG73608.1"/>
    </source>
</evidence>